<feature type="compositionally biased region" description="Basic and acidic residues" evidence="8">
    <location>
        <begin position="963"/>
        <end position="972"/>
    </location>
</feature>
<feature type="compositionally biased region" description="Low complexity" evidence="8">
    <location>
        <begin position="1234"/>
        <end position="1245"/>
    </location>
</feature>
<feature type="region of interest" description="Disordered" evidence="8">
    <location>
        <begin position="741"/>
        <end position="781"/>
    </location>
</feature>
<gene>
    <name evidence="9" type="ORF">CTOB1V02_LOCUS2759</name>
</gene>
<feature type="compositionally biased region" description="Basic residues" evidence="8">
    <location>
        <begin position="526"/>
        <end position="537"/>
    </location>
</feature>
<reference evidence="9" key="1">
    <citation type="submission" date="2020-11" db="EMBL/GenBank/DDBJ databases">
        <authorList>
            <person name="Tran Van P."/>
        </authorList>
    </citation>
    <scope>NUCLEOTIDE SEQUENCE</scope>
</reference>
<feature type="compositionally biased region" description="Low complexity" evidence="8">
    <location>
        <begin position="567"/>
        <end position="601"/>
    </location>
</feature>
<feature type="region of interest" description="Disordered" evidence="8">
    <location>
        <begin position="1308"/>
        <end position="1608"/>
    </location>
</feature>
<accession>A0A7R8W9G6</accession>
<keyword evidence="6" id="KW-0862">Zinc</keyword>
<feature type="region of interest" description="Disordered" evidence="8">
    <location>
        <begin position="824"/>
        <end position="1171"/>
    </location>
</feature>
<feature type="compositionally biased region" description="Pro residues" evidence="8">
    <location>
        <begin position="1074"/>
        <end position="1085"/>
    </location>
</feature>
<feature type="compositionally biased region" description="Low complexity" evidence="8">
    <location>
        <begin position="639"/>
        <end position="661"/>
    </location>
</feature>
<dbReference type="PROSITE" id="PS00028">
    <property type="entry name" value="ZINC_FINGER_C2H2_1"/>
    <property type="match status" value="5"/>
</dbReference>
<feature type="region of interest" description="Disordered" evidence="8">
    <location>
        <begin position="1"/>
        <end position="37"/>
    </location>
</feature>
<evidence type="ECO:0000256" key="7">
    <source>
        <dbReference type="ARBA" id="ARBA00023242"/>
    </source>
</evidence>
<keyword evidence="5" id="KW-0863">Zinc-finger</keyword>
<feature type="region of interest" description="Disordered" evidence="8">
    <location>
        <begin position="526"/>
        <end position="720"/>
    </location>
</feature>
<sequence length="2147" mass="232534">MKMIRSHHMKKHPGGILGNSSGPTWTSTMTSESTADEVEVPVATVTITPIHDLGNAGPPAVEAPAVVMEDEEEPEPLEVRKTVPPPTPPKPIVSVTETKPSSSPVGRPRGQGAKDKNQLVCKPCGKTFLSRHQLRKHEELHIPRLACPLCVGAEKRSFEAREDLADHISARHKIHEGEVEKYLYNSPRHSITYNIEGQEDKDALAASGSTVESTNSDQADAEEVSFKYTCKICDQMFTSYVLMCKHRRSVHGITDYRGRTKISPKSEEVKMSQEERFYNGINSNCRENILNCIAGTPIKIRKKNQESQEDPLDTLSNFRKLEWFQFVMPPLYDGFAHSVEGMSQFAISTQIAVNERMAQVNRVKGEKSGKAAAHKKGSENLLDYLGLKPVSFEEKSKQMEIQARRRQEPELSGDWLQPRVYICNTCNEQRTNLYDLLEHKWSSHKNVLSTHKEWIGPDPVPKELPSPRSEADQKIIDDFLQAPGSFKCSKCSVECPTRSALYDHIVSCAKIELFAEPCSVKKKKKQRWYRGHRRGLKRTISNSPLVRERKKPGRKPTGKAKKSILFSAGSSESSSAAAGTSAASTASSAATSTTSSGAATTDDQKPQLKMIIRGGKIVHPKEEGVPERKKRIGRPPKVRPSVPAPTVTTRTSSSAAVVVASQEIKPEPEEPPTEPVPVLPQTTKKPRSSSPAVTSGQATTKTTAKKAAEPLPLPKTSNDLGGGDFACAGCGEIFQSKSSVERHARKCPRNQQTQASHASGIGTSEASSRASSEPPTMRHTCPNCAEGFETLTTLVEHVNSCTQVPPSKAKKKKFQGIGVRGGKYIRKGRRKRLGGKTTKRGMWKRGKKTAQKKEEVVEEEEGVEKEEMEGVQEENVDVEEREGEKPDLAKSEEVEKEEEKSDEEMKGPAEQEEEVALSEVKIEVVAEEEGEREKGKEEEEEPVKETQSSEEEKGRPPTLAAHVLDELKKELDSPSEGEGAGSSREDDEDRPPSKKRRRRSRGVLSEKEELELLMNMAVGREPRRAKEKAQENLDALEMARRRRSKKLTDEDGGGSSGNSSPAARRGGKDEESSPAPPPILPPAPVTAPRRSLRMNSSTVVMDMAPADPRRKDSGKLRNERQSNSGTPSAEKRNRESGGTTTRSSNGNNSRNSSTTSTAAPSSTSVPSPENTSPLATAMVCGVCNREFVYRVPYEKHVNQCVACDEGEQEEGDDADEPQPHGDKRRTKTATGKNSVPATTAVTSTGTGATGVKKLMKEKSLSERIEWLKKIHPRTWWKEDVAKSWMLLNAEGKHWLGSRRGQMWLKTPGGTAWAKWQRSKEGKTWLKKKNEEKKGMDENGEVHEGEEEEEEMEEEEKGDERSGKKEDDEDGDGEGGKGGGEGGNEGGEDKDEENGDEKEEVEDGDKEKGAGGEGESGERSEEDGSETISAAADSTGGGDLRAASPEDSEWDTEIRPATSNKAAEEEQWSEAEIMQALSSSSDAPCGNGLAAGASSRADRPSTLATVEVSTSEKPSPKPSSAQGVLSKAMVTKMQCRLQDKLSRKPEPPASLTSPIQTPSPPPLSPVNVCATASSTVASSPQQLFQSPPKLPQATSSSLPIDSSQTSDSAPIRSSFAELTPVVVPSFSVTSPLSSALQTDTQPLQPSREELEQLQKELAVPYNLRRVHCFLCKDRFSTVVLLKFHLRLAHSVSTLDPRYIALEKAAQGNISTSPLPEPFTVTVSQALCNVSSSTSSLKGQPVTSSKTSPLLTSSSSVPLVTSTVQPNPLPSSSSSVLKTASTIATTTAVRTSLTSLPTSVSSAVKLVPTTDAQSQPAVLPQSSLIAEDFRIHCDLCDEAFDGLRKLSRHFARDHKGSDFSAGDDVTGPFQCPICNKLYAHTGSLSRHIKSKHREWTVENYIAESHPGMRVSRRNATGALVALECILKPPKKRVVIGTQSGKSFDCNHCGISFDVAEALRDHFNCVHKFASFDPPTISLSGQTNGAPPANSTTTVAPKPLSVVANIVPRAVSSQPVVGSRSQATTSNGVVVTATRTTVIPTVTSAGKPVVTVIGAKRGGGKRPLPMDPRPAVTPPPLLTTASAASSSVVCTTERSVVTAFKSNVENVPRSVINITTSTAAGTATQEAVLLDNTNNSSLLLRNGVGLVAKN</sequence>
<feature type="compositionally biased region" description="Basic and acidic residues" evidence="8">
    <location>
        <begin position="882"/>
        <end position="909"/>
    </location>
</feature>
<evidence type="ECO:0000313" key="9">
    <source>
        <dbReference type="EMBL" id="CAD7224806.1"/>
    </source>
</evidence>
<dbReference type="SUPFAM" id="SSF57667">
    <property type="entry name" value="beta-beta-alpha zinc fingers"/>
    <property type="match status" value="1"/>
</dbReference>
<dbReference type="GO" id="GO:0000977">
    <property type="term" value="F:RNA polymerase II transcription regulatory region sequence-specific DNA binding"/>
    <property type="evidence" value="ECO:0007669"/>
    <property type="project" value="TreeGrafter"/>
</dbReference>
<feature type="compositionally biased region" description="Gly residues" evidence="8">
    <location>
        <begin position="1375"/>
        <end position="1384"/>
    </location>
</feature>
<keyword evidence="4" id="KW-0677">Repeat</keyword>
<feature type="compositionally biased region" description="Basic residues" evidence="8">
    <location>
        <begin position="1"/>
        <end position="13"/>
    </location>
</feature>
<evidence type="ECO:0000256" key="6">
    <source>
        <dbReference type="ARBA" id="ARBA00022833"/>
    </source>
</evidence>
<feature type="compositionally biased region" description="Basic and acidic residues" evidence="8">
    <location>
        <begin position="1107"/>
        <end position="1120"/>
    </location>
</feature>
<evidence type="ECO:0000256" key="4">
    <source>
        <dbReference type="ARBA" id="ARBA00022737"/>
    </source>
</evidence>
<feature type="compositionally biased region" description="Low complexity" evidence="8">
    <location>
        <begin position="763"/>
        <end position="775"/>
    </location>
</feature>
<feature type="compositionally biased region" description="Basic residues" evidence="8">
    <location>
        <begin position="548"/>
        <end position="562"/>
    </location>
</feature>
<feature type="compositionally biased region" description="Polar residues" evidence="8">
    <location>
        <begin position="1591"/>
        <end position="1607"/>
    </location>
</feature>
<comment type="subcellular location">
    <subcellularLocation>
        <location evidence="1">Nucleus</location>
    </subcellularLocation>
</comment>
<dbReference type="GO" id="GO:0008270">
    <property type="term" value="F:zinc ion binding"/>
    <property type="evidence" value="ECO:0007669"/>
    <property type="project" value="UniProtKB-KW"/>
</dbReference>
<keyword evidence="3" id="KW-0479">Metal-binding</keyword>
<feature type="compositionally biased region" description="Polar residues" evidence="8">
    <location>
        <begin position="688"/>
        <end position="697"/>
    </location>
</feature>
<name>A0A7R8W9G6_9CRUS</name>
<feature type="compositionally biased region" description="Basic residues" evidence="8">
    <location>
        <begin position="628"/>
        <end position="637"/>
    </location>
</feature>
<feature type="compositionally biased region" description="Polar residues" evidence="8">
    <location>
        <begin position="18"/>
        <end position="33"/>
    </location>
</feature>
<dbReference type="Pfam" id="PF00096">
    <property type="entry name" value="zf-C2H2"/>
    <property type="match status" value="1"/>
</dbReference>
<dbReference type="SMART" id="SM00355">
    <property type="entry name" value="ZnF_C2H2"/>
    <property type="match status" value="11"/>
</dbReference>
<dbReference type="GO" id="GO:0005634">
    <property type="term" value="C:nucleus"/>
    <property type="evidence" value="ECO:0007669"/>
    <property type="project" value="UniProtKB-SubCell"/>
</dbReference>
<feature type="compositionally biased region" description="Polar residues" evidence="8">
    <location>
        <begin position="1501"/>
        <end position="1511"/>
    </location>
</feature>
<feature type="compositionally biased region" description="Basic and acidic residues" evidence="8">
    <location>
        <begin position="1536"/>
        <end position="1545"/>
    </location>
</feature>
<dbReference type="OrthoDB" id="6382392at2759"/>
<dbReference type="Gene3D" id="3.30.160.60">
    <property type="entry name" value="Classic Zinc Finger"/>
    <property type="match status" value="4"/>
</dbReference>
<feature type="region of interest" description="Disordered" evidence="8">
    <location>
        <begin position="1208"/>
        <end position="1245"/>
    </location>
</feature>
<dbReference type="InterPro" id="IPR013087">
    <property type="entry name" value="Znf_C2H2_type"/>
</dbReference>
<evidence type="ECO:0000256" key="5">
    <source>
        <dbReference type="ARBA" id="ARBA00022771"/>
    </source>
</evidence>
<evidence type="ECO:0000256" key="1">
    <source>
        <dbReference type="ARBA" id="ARBA00004123"/>
    </source>
</evidence>
<feature type="compositionally biased region" description="Acidic residues" evidence="8">
    <location>
        <begin position="856"/>
        <end position="881"/>
    </location>
</feature>
<dbReference type="PROSITE" id="PS50157">
    <property type="entry name" value="ZINC_FINGER_C2H2_2"/>
    <property type="match status" value="5"/>
</dbReference>
<feature type="compositionally biased region" description="Basic and acidic residues" evidence="8">
    <location>
        <begin position="1317"/>
        <end position="1342"/>
    </location>
</feature>
<keyword evidence="7" id="KW-0539">Nucleus</keyword>
<comment type="similarity">
    <text evidence="2">Belongs to the krueppel C2H2-type zinc-finger protein family.</text>
</comment>
<feature type="compositionally biased region" description="Basic residues" evidence="8">
    <location>
        <begin position="824"/>
        <end position="850"/>
    </location>
</feature>
<dbReference type="EMBL" id="OB660444">
    <property type="protein sequence ID" value="CAD7224806.1"/>
    <property type="molecule type" value="Genomic_DNA"/>
</dbReference>
<evidence type="ECO:0000256" key="2">
    <source>
        <dbReference type="ARBA" id="ARBA00006991"/>
    </source>
</evidence>
<evidence type="ECO:0000256" key="3">
    <source>
        <dbReference type="ARBA" id="ARBA00022723"/>
    </source>
</evidence>
<proteinExistence type="inferred from homology"/>
<protein>
    <submittedName>
        <fullName evidence="9">Uncharacterized protein</fullName>
    </submittedName>
</protein>
<feature type="compositionally biased region" description="Acidic residues" evidence="8">
    <location>
        <begin position="1385"/>
        <end position="1403"/>
    </location>
</feature>
<feature type="region of interest" description="Disordered" evidence="8">
    <location>
        <begin position="68"/>
        <end position="117"/>
    </location>
</feature>
<dbReference type="PANTHER" id="PTHR24409:SF331">
    <property type="entry name" value="ZINC FINGER PROTEIN 322A"/>
    <property type="match status" value="1"/>
</dbReference>
<feature type="compositionally biased region" description="Low complexity" evidence="8">
    <location>
        <begin position="1569"/>
        <end position="1578"/>
    </location>
</feature>
<evidence type="ECO:0000256" key="8">
    <source>
        <dbReference type="SAM" id="MobiDB-lite"/>
    </source>
</evidence>
<feature type="compositionally biased region" description="Acidic residues" evidence="8">
    <location>
        <begin position="1343"/>
        <end position="1356"/>
    </location>
</feature>
<feature type="compositionally biased region" description="Basic and acidic residues" evidence="8">
    <location>
        <begin position="1020"/>
        <end position="1031"/>
    </location>
</feature>
<organism evidence="9">
    <name type="scientific">Cyprideis torosa</name>
    <dbReference type="NCBI Taxonomy" id="163714"/>
    <lineage>
        <taxon>Eukaryota</taxon>
        <taxon>Metazoa</taxon>
        <taxon>Ecdysozoa</taxon>
        <taxon>Arthropoda</taxon>
        <taxon>Crustacea</taxon>
        <taxon>Oligostraca</taxon>
        <taxon>Ostracoda</taxon>
        <taxon>Podocopa</taxon>
        <taxon>Podocopida</taxon>
        <taxon>Cytherocopina</taxon>
        <taxon>Cytheroidea</taxon>
        <taxon>Cytherideidae</taxon>
        <taxon>Cyprideis</taxon>
    </lineage>
</organism>
<dbReference type="InterPro" id="IPR036236">
    <property type="entry name" value="Znf_C2H2_sf"/>
</dbReference>
<dbReference type="GO" id="GO:0000981">
    <property type="term" value="F:DNA-binding transcription factor activity, RNA polymerase II-specific"/>
    <property type="evidence" value="ECO:0007669"/>
    <property type="project" value="TreeGrafter"/>
</dbReference>
<feature type="compositionally biased region" description="Low complexity" evidence="8">
    <location>
        <begin position="1136"/>
        <end position="1168"/>
    </location>
</feature>
<dbReference type="PANTHER" id="PTHR24409">
    <property type="entry name" value="ZINC FINGER PROTEIN 142"/>
    <property type="match status" value="1"/>
</dbReference>